<dbReference type="RefSeq" id="WP_240827229.1">
    <property type="nucleotide sequence ID" value="NZ_JAKWBL010000001.1"/>
</dbReference>
<name>A0ABS9SHM2_9BACT</name>
<protein>
    <recommendedName>
        <fullName evidence="5">Right-handed parallel beta-helix repeat-containing protein</fullName>
    </recommendedName>
</protein>
<evidence type="ECO:0000313" key="4">
    <source>
        <dbReference type="Proteomes" id="UP001202248"/>
    </source>
</evidence>
<evidence type="ECO:0000313" key="3">
    <source>
        <dbReference type="EMBL" id="MCH5597873.1"/>
    </source>
</evidence>
<dbReference type="PROSITE" id="PS51257">
    <property type="entry name" value="PROKAR_LIPOPROTEIN"/>
    <property type="match status" value="1"/>
</dbReference>
<evidence type="ECO:0000256" key="2">
    <source>
        <dbReference type="SAM" id="SignalP"/>
    </source>
</evidence>
<dbReference type="InterPro" id="IPR011050">
    <property type="entry name" value="Pectin_lyase_fold/virulence"/>
</dbReference>
<sequence>MIKLAYFYLTIIAMALMVSCNKQTPSKKVPAPPPTEDKEDPPPPPPPPVVPTSLIYQKTDGSLGYNYYANQGETNKVNLIPDFSMAGYKGGGVAIPHSVAIKKTLSPLSGDNRSQIQQAIDEVSALTPDANGIRGVIALLGGVYEVSDRLNINHSGVILRGIGQGADGTVLKATKKEQHTLINIAGTATSQSGSTINITTPYVGTGSKGFRVANVSGIAQGDRIVVERTPNQAWIDDLDMAQYGWTTDYYVVQYERKVVAVTEDSITLDAPVVDPIQVKYGGGKVYTFNPTGRITNCGIENLRLTSVYDNDDDENHGWIGIELREAENCWVRGVTCQYFGYSAVTLNTGAKNNTVEECAMLDPKSVTTGARKYSFNINGTACLNLIQRCFTRGGRHDYVTGAKVPGPNVFLDCVATKTYNDIGPHHRWATGLLFDNIVGDEIRVRNRGASGTGHGWAGAQTLFYNCTSLSKTIVVESPKGALNWGIGCKGLGRSGAGFWESWNVPVQPRSLYLAQLKDRLGSQAVSNIATQAQLSGAISGMLTAWAGEGSFN</sequence>
<feature type="signal peptide" evidence="2">
    <location>
        <begin position="1"/>
        <end position="22"/>
    </location>
</feature>
<comment type="caution">
    <text evidence="3">The sequence shown here is derived from an EMBL/GenBank/DDBJ whole genome shotgun (WGS) entry which is preliminary data.</text>
</comment>
<accession>A0ABS9SHM2</accession>
<dbReference type="InterPro" id="IPR012334">
    <property type="entry name" value="Pectin_lyas_fold"/>
</dbReference>
<dbReference type="SUPFAM" id="SSF51126">
    <property type="entry name" value="Pectin lyase-like"/>
    <property type="match status" value="1"/>
</dbReference>
<keyword evidence="2" id="KW-0732">Signal</keyword>
<keyword evidence="4" id="KW-1185">Reference proteome</keyword>
<gene>
    <name evidence="3" type="ORF">MKP09_08125</name>
</gene>
<dbReference type="EMBL" id="JAKWBL010000001">
    <property type="protein sequence ID" value="MCH5597873.1"/>
    <property type="molecule type" value="Genomic_DNA"/>
</dbReference>
<evidence type="ECO:0000256" key="1">
    <source>
        <dbReference type="SAM" id="MobiDB-lite"/>
    </source>
</evidence>
<organism evidence="3 4">
    <name type="scientific">Niabella ginsengisoli</name>
    <dbReference type="NCBI Taxonomy" id="522298"/>
    <lineage>
        <taxon>Bacteria</taxon>
        <taxon>Pseudomonadati</taxon>
        <taxon>Bacteroidota</taxon>
        <taxon>Chitinophagia</taxon>
        <taxon>Chitinophagales</taxon>
        <taxon>Chitinophagaceae</taxon>
        <taxon>Niabella</taxon>
    </lineage>
</organism>
<dbReference type="Proteomes" id="UP001202248">
    <property type="component" value="Unassembled WGS sequence"/>
</dbReference>
<reference evidence="3 4" key="1">
    <citation type="submission" date="2022-02" db="EMBL/GenBank/DDBJ databases">
        <authorList>
            <person name="Min J."/>
        </authorList>
    </citation>
    <scope>NUCLEOTIDE SEQUENCE [LARGE SCALE GENOMIC DNA]</scope>
    <source>
        <strain evidence="3 4">GR10-1</strain>
    </source>
</reference>
<dbReference type="Gene3D" id="2.160.20.10">
    <property type="entry name" value="Single-stranded right-handed beta-helix, Pectin lyase-like"/>
    <property type="match status" value="2"/>
</dbReference>
<proteinExistence type="predicted"/>
<evidence type="ECO:0008006" key="5">
    <source>
        <dbReference type="Google" id="ProtNLM"/>
    </source>
</evidence>
<feature type="chain" id="PRO_5046668191" description="Right-handed parallel beta-helix repeat-containing protein" evidence="2">
    <location>
        <begin position="23"/>
        <end position="552"/>
    </location>
</feature>
<feature type="region of interest" description="Disordered" evidence="1">
    <location>
        <begin position="23"/>
        <end position="51"/>
    </location>
</feature>